<evidence type="ECO:0000256" key="5">
    <source>
        <dbReference type="ARBA" id="ARBA00022801"/>
    </source>
</evidence>
<feature type="signal peptide" evidence="9">
    <location>
        <begin position="1"/>
        <end position="22"/>
    </location>
</feature>
<accession>A0AAD9JNX9</accession>
<dbReference type="SUPFAM" id="SSF53474">
    <property type="entry name" value="alpha/beta-Hydrolases"/>
    <property type="match status" value="1"/>
</dbReference>
<keyword evidence="4 9" id="KW-0732">Signal</keyword>
<feature type="chain" id="PRO_5042002319" description="Palmitoyl-protein thioesterase 1" evidence="9">
    <location>
        <begin position="23"/>
        <end position="229"/>
    </location>
</feature>
<name>A0AAD9JNX9_9ANNE</name>
<evidence type="ECO:0000256" key="1">
    <source>
        <dbReference type="ARBA" id="ARBA00010758"/>
    </source>
</evidence>
<dbReference type="PANTHER" id="PTHR11247:SF8">
    <property type="entry name" value="PALMITOYL-PROTEIN THIOESTERASE 1"/>
    <property type="match status" value="1"/>
</dbReference>
<proteinExistence type="inferred from homology"/>
<keyword evidence="5" id="KW-0378">Hydrolase</keyword>
<evidence type="ECO:0000256" key="6">
    <source>
        <dbReference type="ARBA" id="ARBA00023157"/>
    </source>
</evidence>
<dbReference type="EMBL" id="JAODUP010000227">
    <property type="protein sequence ID" value="KAK2155923.1"/>
    <property type="molecule type" value="Genomic_DNA"/>
</dbReference>
<evidence type="ECO:0000256" key="8">
    <source>
        <dbReference type="ARBA" id="ARBA00031934"/>
    </source>
</evidence>
<dbReference type="GO" id="GO:0008474">
    <property type="term" value="F:palmitoyl-(protein) hydrolase activity"/>
    <property type="evidence" value="ECO:0007669"/>
    <property type="project" value="UniProtKB-EC"/>
</dbReference>
<reference evidence="10" key="1">
    <citation type="journal article" date="2023" name="Mol. Biol. Evol.">
        <title>Third-Generation Sequencing Reveals the Adaptive Role of the Epigenome in Three Deep-Sea Polychaetes.</title>
        <authorList>
            <person name="Perez M."/>
            <person name="Aroh O."/>
            <person name="Sun Y."/>
            <person name="Lan Y."/>
            <person name="Juniper S.K."/>
            <person name="Young C.R."/>
            <person name="Angers B."/>
            <person name="Qian P.Y."/>
        </authorList>
    </citation>
    <scope>NUCLEOTIDE SEQUENCE</scope>
    <source>
        <strain evidence="10">P08H-3</strain>
    </source>
</reference>
<evidence type="ECO:0000256" key="2">
    <source>
        <dbReference type="ARBA" id="ARBA00012423"/>
    </source>
</evidence>
<dbReference type="PANTHER" id="PTHR11247">
    <property type="entry name" value="PALMITOYL-PROTEIN THIOESTERASE/DOLICHYLDIPHOSPHATASE 1"/>
    <property type="match status" value="1"/>
</dbReference>
<organism evidence="10 11">
    <name type="scientific">Paralvinella palmiformis</name>
    <dbReference type="NCBI Taxonomy" id="53620"/>
    <lineage>
        <taxon>Eukaryota</taxon>
        <taxon>Metazoa</taxon>
        <taxon>Spiralia</taxon>
        <taxon>Lophotrochozoa</taxon>
        <taxon>Annelida</taxon>
        <taxon>Polychaeta</taxon>
        <taxon>Sedentaria</taxon>
        <taxon>Canalipalpata</taxon>
        <taxon>Terebellida</taxon>
        <taxon>Terebelliformia</taxon>
        <taxon>Alvinellidae</taxon>
        <taxon>Paralvinella</taxon>
    </lineage>
</organism>
<dbReference type="Pfam" id="PF02089">
    <property type="entry name" value="Palm_thioest"/>
    <property type="match status" value="2"/>
</dbReference>
<evidence type="ECO:0000256" key="7">
    <source>
        <dbReference type="ARBA" id="ARBA00023180"/>
    </source>
</evidence>
<dbReference type="InterPro" id="IPR029058">
    <property type="entry name" value="AB_hydrolase_fold"/>
</dbReference>
<dbReference type="InterPro" id="IPR002472">
    <property type="entry name" value="Palm_thioest"/>
</dbReference>
<sequence>MELSIPLLLFTFVSLWCSLCTAKGVNGSLPLVIWHGMGDSCCNPLSMGSIKSLIEKHVPGIYVRSLMIGNNIVEDTYNGFLMNANKQIQEVCKKIQTDSKLKNGYNAIGFSQGGQFCQAGIMKLYSITNELEVKMSYKVNLQKLANFVMVMFNNDTMVQPKQTEWFGFYKPGQDKELYTLRQSTLYIEDRLGLRAMDSQGKLHFLSVDGDHLRFTEDWFIEKIINKFMK</sequence>
<dbReference type="EC" id="3.1.2.22" evidence="2"/>
<evidence type="ECO:0000256" key="9">
    <source>
        <dbReference type="SAM" id="SignalP"/>
    </source>
</evidence>
<dbReference type="Gene3D" id="3.40.50.1820">
    <property type="entry name" value="alpha/beta hydrolase"/>
    <property type="match status" value="2"/>
</dbReference>
<evidence type="ECO:0000313" key="11">
    <source>
        <dbReference type="Proteomes" id="UP001208570"/>
    </source>
</evidence>
<evidence type="ECO:0000256" key="4">
    <source>
        <dbReference type="ARBA" id="ARBA00022729"/>
    </source>
</evidence>
<evidence type="ECO:0000256" key="3">
    <source>
        <dbReference type="ARBA" id="ARBA00014212"/>
    </source>
</evidence>
<evidence type="ECO:0000313" key="10">
    <source>
        <dbReference type="EMBL" id="KAK2155923.1"/>
    </source>
</evidence>
<comment type="caution">
    <text evidence="10">The sequence shown here is derived from an EMBL/GenBank/DDBJ whole genome shotgun (WGS) entry which is preliminary data.</text>
</comment>
<dbReference type="AlphaFoldDB" id="A0AAD9JNX9"/>
<dbReference type="GO" id="GO:0006898">
    <property type="term" value="P:receptor-mediated endocytosis"/>
    <property type="evidence" value="ECO:0007669"/>
    <property type="project" value="TreeGrafter"/>
</dbReference>
<comment type="similarity">
    <text evidence="1">Belongs to the palmitoyl-protein thioesterase family.</text>
</comment>
<protein>
    <recommendedName>
        <fullName evidence="3">Palmitoyl-protein thioesterase 1</fullName>
        <ecNumber evidence="2">3.1.2.22</ecNumber>
    </recommendedName>
    <alternativeName>
        <fullName evidence="8">Palmitoyl-protein hydrolase 1</fullName>
    </alternativeName>
</protein>
<gene>
    <name evidence="10" type="ORF">LSH36_227g06063</name>
</gene>
<dbReference type="Proteomes" id="UP001208570">
    <property type="component" value="Unassembled WGS sequence"/>
</dbReference>
<dbReference type="GO" id="GO:0005764">
    <property type="term" value="C:lysosome"/>
    <property type="evidence" value="ECO:0007669"/>
    <property type="project" value="TreeGrafter"/>
</dbReference>
<keyword evidence="11" id="KW-1185">Reference proteome</keyword>
<keyword evidence="6" id="KW-1015">Disulfide bond</keyword>
<keyword evidence="7" id="KW-0325">Glycoprotein</keyword>
<dbReference type="PRINTS" id="PR00414">
    <property type="entry name" value="PPTHIESTRASE"/>
</dbReference>